<evidence type="ECO:0000256" key="2">
    <source>
        <dbReference type="ARBA" id="ARBA00022759"/>
    </source>
</evidence>
<keyword evidence="3" id="KW-0378">Hydrolase</keyword>
<keyword evidence="2" id="KW-0255">Endonuclease</keyword>
<evidence type="ECO:0000313" key="5">
    <source>
        <dbReference type="EMBL" id="CAB4548083.1"/>
    </source>
</evidence>
<dbReference type="PANTHER" id="PTHR12302:SF3">
    <property type="entry name" value="SERINE_THREONINE-PROTEIN KINASE 31"/>
    <property type="match status" value="1"/>
</dbReference>
<dbReference type="PANTHER" id="PTHR12302">
    <property type="entry name" value="EBNA2 BINDING PROTEIN P100"/>
    <property type="match status" value="1"/>
</dbReference>
<accession>A0A6J6CCM6</accession>
<evidence type="ECO:0000256" key="3">
    <source>
        <dbReference type="ARBA" id="ARBA00022801"/>
    </source>
</evidence>
<dbReference type="GO" id="GO:0004519">
    <property type="term" value="F:endonuclease activity"/>
    <property type="evidence" value="ECO:0007669"/>
    <property type="project" value="UniProtKB-KW"/>
</dbReference>
<dbReference type="Pfam" id="PF00565">
    <property type="entry name" value="SNase"/>
    <property type="match status" value="1"/>
</dbReference>
<dbReference type="AlphaFoldDB" id="A0A6J6CCM6"/>
<keyword evidence="1" id="KW-0540">Nuclease</keyword>
<dbReference type="InterPro" id="IPR002071">
    <property type="entry name" value="Thermonucl_AS"/>
</dbReference>
<proteinExistence type="predicted"/>
<dbReference type="EMBL" id="CAEZSR010000019">
    <property type="protein sequence ID" value="CAB4548083.1"/>
    <property type="molecule type" value="Genomic_DNA"/>
</dbReference>
<sequence length="168" mass="17547">MTGVLGALVASGCSGLAADRTPPSTVVDTNAVVERVVDGDTVVVDVDGRRETVRLIGIDTPETVRPGSPVECFGPEASAATKELLPAGTPVRLERDVEARDDYDRLLVYLVRATDGLFVNLELVRAGYATPLTFPPNVAHVDEFVAAAAEARDAGRGLWSGCATDPAG</sequence>
<dbReference type="InterPro" id="IPR016071">
    <property type="entry name" value="Staphylococal_nuclease_OB-fold"/>
</dbReference>
<name>A0A6J6CCM6_9ZZZZ</name>
<dbReference type="PROSITE" id="PS01123">
    <property type="entry name" value="TNASE_1"/>
    <property type="match status" value="1"/>
</dbReference>
<dbReference type="Gene3D" id="2.40.50.90">
    <property type="match status" value="1"/>
</dbReference>
<dbReference type="GO" id="GO:0003676">
    <property type="term" value="F:nucleic acid binding"/>
    <property type="evidence" value="ECO:0007669"/>
    <property type="project" value="InterPro"/>
</dbReference>
<gene>
    <name evidence="5" type="ORF">UFOPK1493_00836</name>
</gene>
<dbReference type="InterPro" id="IPR035437">
    <property type="entry name" value="SNase_OB-fold_sf"/>
</dbReference>
<dbReference type="GO" id="GO:0016787">
    <property type="term" value="F:hydrolase activity"/>
    <property type="evidence" value="ECO:0007669"/>
    <property type="project" value="UniProtKB-KW"/>
</dbReference>
<evidence type="ECO:0000256" key="1">
    <source>
        <dbReference type="ARBA" id="ARBA00022722"/>
    </source>
</evidence>
<feature type="domain" description="TNase-like" evidence="4">
    <location>
        <begin position="27"/>
        <end position="161"/>
    </location>
</feature>
<reference evidence="5" key="1">
    <citation type="submission" date="2020-05" db="EMBL/GenBank/DDBJ databases">
        <authorList>
            <person name="Chiriac C."/>
            <person name="Salcher M."/>
            <person name="Ghai R."/>
            <person name="Kavagutti S V."/>
        </authorList>
    </citation>
    <scope>NUCLEOTIDE SEQUENCE</scope>
</reference>
<protein>
    <submittedName>
        <fullName evidence="5">Unannotated protein</fullName>
    </submittedName>
</protein>
<organism evidence="5">
    <name type="scientific">freshwater metagenome</name>
    <dbReference type="NCBI Taxonomy" id="449393"/>
    <lineage>
        <taxon>unclassified sequences</taxon>
        <taxon>metagenomes</taxon>
        <taxon>ecological metagenomes</taxon>
    </lineage>
</organism>
<dbReference type="PROSITE" id="PS50830">
    <property type="entry name" value="TNASE_3"/>
    <property type="match status" value="1"/>
</dbReference>
<dbReference type="SMART" id="SM00318">
    <property type="entry name" value="SNc"/>
    <property type="match status" value="1"/>
</dbReference>
<dbReference type="SUPFAM" id="SSF50199">
    <property type="entry name" value="Staphylococcal nuclease"/>
    <property type="match status" value="1"/>
</dbReference>
<evidence type="ECO:0000259" key="4">
    <source>
        <dbReference type="PROSITE" id="PS50830"/>
    </source>
</evidence>